<comment type="caution">
    <text evidence="2">The sequence shown here is derived from an EMBL/GenBank/DDBJ whole genome shotgun (WGS) entry which is preliminary data.</text>
</comment>
<evidence type="ECO:0000256" key="1">
    <source>
        <dbReference type="SAM" id="SignalP"/>
    </source>
</evidence>
<reference evidence="2" key="1">
    <citation type="submission" date="2019-06" db="EMBL/GenBank/DDBJ databases">
        <title>Genomics analysis of Aphanomyces spp. identifies a new class of oomycete effector associated with host adaptation.</title>
        <authorList>
            <person name="Gaulin E."/>
        </authorList>
    </citation>
    <scope>NUCLEOTIDE SEQUENCE</scope>
    <source>
        <strain evidence="2">CBS 578.67</strain>
    </source>
</reference>
<organism evidence="2">
    <name type="scientific">Aphanomyces stellatus</name>
    <dbReference type="NCBI Taxonomy" id="120398"/>
    <lineage>
        <taxon>Eukaryota</taxon>
        <taxon>Sar</taxon>
        <taxon>Stramenopiles</taxon>
        <taxon>Oomycota</taxon>
        <taxon>Saprolegniomycetes</taxon>
        <taxon>Saprolegniales</taxon>
        <taxon>Verrucalvaceae</taxon>
        <taxon>Aphanomyces</taxon>
    </lineage>
</organism>
<gene>
    <name evidence="3" type="ORF">As57867_005699</name>
    <name evidence="2" type="ORF">As57867_005705</name>
</gene>
<evidence type="ECO:0000313" key="2">
    <source>
        <dbReference type="EMBL" id="KAF0709886.1"/>
    </source>
</evidence>
<keyword evidence="1" id="KW-0732">Signal</keyword>
<dbReference type="OrthoDB" id="74957at2759"/>
<accession>A0A6A4ZEU9</accession>
<dbReference type="EMBL" id="VJMH01002150">
    <property type="protein sequence ID" value="KAF0709905.1"/>
    <property type="molecule type" value="Genomic_DNA"/>
</dbReference>
<dbReference type="EMBL" id="VJMH01002155">
    <property type="protein sequence ID" value="KAF0709886.1"/>
    <property type="molecule type" value="Genomic_DNA"/>
</dbReference>
<feature type="signal peptide" evidence="1">
    <location>
        <begin position="1"/>
        <end position="22"/>
    </location>
</feature>
<proteinExistence type="predicted"/>
<feature type="chain" id="PRO_5036168188" evidence="1">
    <location>
        <begin position="23"/>
        <end position="595"/>
    </location>
</feature>
<protein>
    <submittedName>
        <fullName evidence="2">Uncharacterized protein</fullName>
    </submittedName>
</protein>
<name>A0A6A4ZEU9_9STRA</name>
<dbReference type="AlphaFoldDB" id="A0A6A4ZEU9"/>
<evidence type="ECO:0000313" key="3">
    <source>
        <dbReference type="EMBL" id="KAF0709905.1"/>
    </source>
</evidence>
<sequence length="595" mass="63475">MTTVAAFGILFTLLMLGLPLSSVDLPRQLTSADDSFSSVSVCPSWSGFDYAATAAATPCLACNIFSPNCLDDHIGFVPFPQSSIHYALYPSPPPFPDGGIDLADALLVAPDNGTGQSPLLFPRITLTTLGSTDDPATPWTNATNPMAYNWPDFEANRETLVWTQLAPALRPGRFRIQLDAWDALQSSDTCEICIAITDRFRPQSTARCPASPIEPHVVGWTSATFTALNTTLAAVQAFVDTRTNNVDCSVAPSAECTDTTDLTARDWFGCPLAPSSSTAPATCFDQPLSDCAVAHLASNPFENTTVLASPTMFLVPGNLERQCNAAYVWRESWTAFSCASTLPSLLPQCSSGLDAYRGGDATSAPVSAFGCSHNLSLAATPTDLVESITVIVNDPSAVPCAAPAATNSLCFRWGNETLIKRIQDLLAVSFTPASNAALPSNAVASVFWRWQNAALGTWHDWTANNTVVLDRASTTLVVEAWTHAGLAGTSVWTVVVLLPPTPRDLPTTTARRCLPSAPPSWHPQCTWPSVNLQIHSVHAATSSSCALPCNPFDPTTPECATACVIPKPKSTTPYTPCVGFPVQQDQRVHVTIRRT</sequence>
<feature type="non-terminal residue" evidence="2">
    <location>
        <position position="595"/>
    </location>
</feature>